<evidence type="ECO:0000313" key="13">
    <source>
        <dbReference type="Proteomes" id="UP000177383"/>
    </source>
</evidence>
<keyword evidence="10" id="KW-1133">Transmembrane helix</keyword>
<dbReference type="SUPFAM" id="SSF56601">
    <property type="entry name" value="beta-lactamase/transpeptidase-like"/>
    <property type="match status" value="1"/>
</dbReference>
<evidence type="ECO:0000256" key="5">
    <source>
        <dbReference type="ARBA" id="ARBA00022984"/>
    </source>
</evidence>
<evidence type="ECO:0000256" key="10">
    <source>
        <dbReference type="SAM" id="Phobius"/>
    </source>
</evidence>
<keyword evidence="10" id="KW-0812">Transmembrane</keyword>
<evidence type="ECO:0000313" key="12">
    <source>
        <dbReference type="EMBL" id="OGG15135.1"/>
    </source>
</evidence>
<accession>A0A1F5ZS21</accession>
<dbReference type="InterPro" id="IPR018044">
    <property type="entry name" value="Peptidase_S11"/>
</dbReference>
<evidence type="ECO:0000256" key="9">
    <source>
        <dbReference type="RuleBase" id="RU004016"/>
    </source>
</evidence>
<keyword evidence="10" id="KW-0472">Membrane</keyword>
<keyword evidence="6" id="KW-0961">Cell wall biogenesis/degradation</keyword>
<dbReference type="GO" id="GO:0006508">
    <property type="term" value="P:proteolysis"/>
    <property type="evidence" value="ECO:0007669"/>
    <property type="project" value="InterPro"/>
</dbReference>
<feature type="active site" description="Acyl-ester intermediate" evidence="7">
    <location>
        <position position="110"/>
    </location>
</feature>
<gene>
    <name evidence="12" type="ORF">A2773_04565</name>
</gene>
<comment type="similarity">
    <text evidence="1 9">Belongs to the peptidase S11 family.</text>
</comment>
<dbReference type="PRINTS" id="PR00725">
    <property type="entry name" value="DADACBPTASE1"/>
</dbReference>
<reference evidence="12 13" key="1">
    <citation type="journal article" date="2016" name="Nat. Commun.">
        <title>Thousands of microbial genomes shed light on interconnected biogeochemical processes in an aquifer system.</title>
        <authorList>
            <person name="Anantharaman K."/>
            <person name="Brown C.T."/>
            <person name="Hug L.A."/>
            <person name="Sharon I."/>
            <person name="Castelle C.J."/>
            <person name="Probst A.J."/>
            <person name="Thomas B.C."/>
            <person name="Singh A."/>
            <person name="Wilkins M.J."/>
            <person name="Karaoz U."/>
            <person name="Brodie E.L."/>
            <person name="Williams K.H."/>
            <person name="Hubbard S.S."/>
            <person name="Banfield J.F."/>
        </authorList>
    </citation>
    <scope>NUCLEOTIDE SEQUENCE [LARGE SCALE GENOMIC DNA]</scope>
</reference>
<feature type="active site" evidence="7">
    <location>
        <position position="163"/>
    </location>
</feature>
<feature type="domain" description="Peptidase S11 D-alanyl-D-alanine carboxypeptidase A N-terminal" evidence="11">
    <location>
        <begin position="81"/>
        <end position="298"/>
    </location>
</feature>
<feature type="active site" description="Proton acceptor" evidence="7">
    <location>
        <position position="113"/>
    </location>
</feature>
<evidence type="ECO:0000256" key="7">
    <source>
        <dbReference type="PIRSR" id="PIRSR618044-1"/>
    </source>
</evidence>
<evidence type="ECO:0000256" key="1">
    <source>
        <dbReference type="ARBA" id="ARBA00007164"/>
    </source>
</evidence>
<dbReference type="GO" id="GO:0008360">
    <property type="term" value="P:regulation of cell shape"/>
    <property type="evidence" value="ECO:0007669"/>
    <property type="project" value="UniProtKB-KW"/>
</dbReference>
<proteinExistence type="inferred from homology"/>
<evidence type="ECO:0000256" key="6">
    <source>
        <dbReference type="ARBA" id="ARBA00023316"/>
    </source>
</evidence>
<sequence>MKKPAQSVKKFLISVLKILKKQKFRFLRIALVAFLLFLFPSPNIYFSFGNFPEKQETKASVGLPPAPPVPVNFTGFYPQGLTAEGVIVLDVPSGITLYSKNPDSRLSPASTTKIATALVAYDQFKLDDVLEVASVEEEGSTMGLVKGEKITFESLLYGLLVSSANDAAIVLAENYPGGQKTFVERMNQKARLLKLNNTHFTNPTGFDDANHYTSAFDLARLAQYMLKDKTLSKIVATRAITVSDTSYTYFHDLKNVNQLLGDIPGVAGVKTGYTENAEECVVTLVKRGDHEILTVVLRSADRFRETGELISWVFQNYNWSIPANP</sequence>
<dbReference type="Gene3D" id="3.40.710.10">
    <property type="entry name" value="DD-peptidase/beta-lactamase superfamily"/>
    <property type="match status" value="1"/>
</dbReference>
<dbReference type="GO" id="GO:0009002">
    <property type="term" value="F:serine-type D-Ala-D-Ala carboxypeptidase activity"/>
    <property type="evidence" value="ECO:0007669"/>
    <property type="project" value="InterPro"/>
</dbReference>
<evidence type="ECO:0000256" key="2">
    <source>
        <dbReference type="ARBA" id="ARBA00022729"/>
    </source>
</evidence>
<name>A0A1F5ZS21_9BACT</name>
<dbReference type="InterPro" id="IPR001967">
    <property type="entry name" value="Peptidase_S11_N"/>
</dbReference>
<feature type="transmembrane region" description="Helical" evidence="10">
    <location>
        <begin position="26"/>
        <end position="48"/>
    </location>
</feature>
<evidence type="ECO:0000256" key="3">
    <source>
        <dbReference type="ARBA" id="ARBA00022801"/>
    </source>
</evidence>
<evidence type="ECO:0000256" key="4">
    <source>
        <dbReference type="ARBA" id="ARBA00022960"/>
    </source>
</evidence>
<dbReference type="GO" id="GO:0071555">
    <property type="term" value="P:cell wall organization"/>
    <property type="evidence" value="ECO:0007669"/>
    <property type="project" value="UniProtKB-KW"/>
</dbReference>
<comment type="caution">
    <text evidence="12">The sequence shown here is derived from an EMBL/GenBank/DDBJ whole genome shotgun (WGS) entry which is preliminary data.</text>
</comment>
<dbReference type="AlphaFoldDB" id="A0A1F5ZS21"/>
<dbReference type="PANTHER" id="PTHR21581">
    <property type="entry name" value="D-ALANYL-D-ALANINE CARBOXYPEPTIDASE"/>
    <property type="match status" value="1"/>
</dbReference>
<dbReference type="STRING" id="1798375.A2773_04565"/>
<organism evidence="12 13">
    <name type="scientific">Candidatus Gottesmanbacteria bacterium RIFCSPHIGHO2_01_FULL_39_10</name>
    <dbReference type="NCBI Taxonomy" id="1798375"/>
    <lineage>
        <taxon>Bacteria</taxon>
        <taxon>Candidatus Gottesmaniibacteriota</taxon>
    </lineage>
</organism>
<dbReference type="EMBL" id="MFJE01000005">
    <property type="protein sequence ID" value="OGG15135.1"/>
    <property type="molecule type" value="Genomic_DNA"/>
</dbReference>
<keyword evidence="2" id="KW-0732">Signal</keyword>
<dbReference type="Pfam" id="PF00768">
    <property type="entry name" value="Peptidase_S11"/>
    <property type="match status" value="1"/>
</dbReference>
<dbReference type="Proteomes" id="UP000177383">
    <property type="component" value="Unassembled WGS sequence"/>
</dbReference>
<keyword evidence="4" id="KW-0133">Cell shape</keyword>
<protein>
    <recommendedName>
        <fullName evidence="11">Peptidase S11 D-alanyl-D-alanine carboxypeptidase A N-terminal domain-containing protein</fullName>
    </recommendedName>
</protein>
<dbReference type="GO" id="GO:0009252">
    <property type="term" value="P:peptidoglycan biosynthetic process"/>
    <property type="evidence" value="ECO:0007669"/>
    <property type="project" value="UniProtKB-KW"/>
</dbReference>
<dbReference type="PANTHER" id="PTHR21581:SF33">
    <property type="entry name" value="D-ALANYL-D-ALANINE CARBOXYPEPTIDASE DACB"/>
    <property type="match status" value="1"/>
</dbReference>
<evidence type="ECO:0000259" key="11">
    <source>
        <dbReference type="Pfam" id="PF00768"/>
    </source>
</evidence>
<keyword evidence="3" id="KW-0378">Hydrolase</keyword>
<feature type="binding site" evidence="8">
    <location>
        <position position="270"/>
    </location>
    <ligand>
        <name>substrate</name>
    </ligand>
</feature>
<evidence type="ECO:0000256" key="8">
    <source>
        <dbReference type="PIRSR" id="PIRSR618044-2"/>
    </source>
</evidence>
<dbReference type="InterPro" id="IPR012338">
    <property type="entry name" value="Beta-lactam/transpept-like"/>
</dbReference>
<keyword evidence="5" id="KW-0573">Peptidoglycan synthesis</keyword>